<proteinExistence type="predicted"/>
<keyword evidence="3" id="KW-1185">Reference proteome</keyword>
<feature type="compositionally biased region" description="Basic and acidic residues" evidence="1">
    <location>
        <begin position="232"/>
        <end position="241"/>
    </location>
</feature>
<sequence>MSLPSRILIFFNQQIVTLDVSLQRFRNQRDRIDREPPSVEHRSHPVEFAPGLTEHRRPPTGTSNYPPRTTESSGSAPVTLPPSAIKTPIGCKKRAGVFKVKRTVVPPNPVVQRRNEIRDVIEPLFSDAPFVLICEGKERDAVISTIRLTDALDPVDVWAKLSGVARQCTRRWKRLLGPVRLELVNLIIIGRHAQRPGAFRGQFQIVNIAERIEALQKLISNYNYDITEPSNPDERRHDSRGMGRRLQISQTQQLRRPNSCG</sequence>
<evidence type="ECO:0000313" key="2">
    <source>
        <dbReference type="EMBL" id="KAK1726659.1"/>
    </source>
</evidence>
<feature type="compositionally biased region" description="Polar residues" evidence="1">
    <location>
        <begin position="60"/>
        <end position="76"/>
    </location>
</feature>
<dbReference type="GeneID" id="85385870"/>
<protein>
    <submittedName>
        <fullName evidence="2">Uncharacterized protein</fullName>
    </submittedName>
</protein>
<evidence type="ECO:0000313" key="3">
    <source>
        <dbReference type="Proteomes" id="UP001244207"/>
    </source>
</evidence>
<name>A0AAD8XG41_GLOAC</name>
<accession>A0AAD8XG41</accession>
<feature type="compositionally biased region" description="Polar residues" evidence="1">
    <location>
        <begin position="247"/>
        <end position="261"/>
    </location>
</feature>
<gene>
    <name evidence="2" type="ORF">BDZ83DRAFT_256865</name>
</gene>
<dbReference type="Proteomes" id="UP001244207">
    <property type="component" value="Unassembled WGS sequence"/>
</dbReference>
<organism evidence="2 3">
    <name type="scientific">Glomerella acutata</name>
    <name type="common">Colletotrichum acutatum</name>
    <dbReference type="NCBI Taxonomy" id="27357"/>
    <lineage>
        <taxon>Eukaryota</taxon>
        <taxon>Fungi</taxon>
        <taxon>Dikarya</taxon>
        <taxon>Ascomycota</taxon>
        <taxon>Pezizomycotina</taxon>
        <taxon>Sordariomycetes</taxon>
        <taxon>Hypocreomycetidae</taxon>
        <taxon>Glomerellales</taxon>
        <taxon>Glomerellaceae</taxon>
        <taxon>Colletotrichum</taxon>
        <taxon>Colletotrichum acutatum species complex</taxon>
    </lineage>
</organism>
<feature type="region of interest" description="Disordered" evidence="1">
    <location>
        <begin position="226"/>
        <end position="261"/>
    </location>
</feature>
<feature type="region of interest" description="Disordered" evidence="1">
    <location>
        <begin position="29"/>
        <end position="87"/>
    </location>
</feature>
<reference evidence="2" key="1">
    <citation type="submission" date="2021-12" db="EMBL/GenBank/DDBJ databases">
        <title>Comparative genomics, transcriptomics and evolutionary studies reveal genomic signatures of adaptation to plant cell wall in hemibiotrophic fungi.</title>
        <authorList>
            <consortium name="DOE Joint Genome Institute"/>
            <person name="Baroncelli R."/>
            <person name="Diaz J.F."/>
            <person name="Benocci T."/>
            <person name="Peng M."/>
            <person name="Battaglia E."/>
            <person name="Haridas S."/>
            <person name="Andreopoulos W."/>
            <person name="Labutti K."/>
            <person name="Pangilinan J."/>
            <person name="Floch G.L."/>
            <person name="Makela M.R."/>
            <person name="Henrissat B."/>
            <person name="Grigoriev I.V."/>
            <person name="Crouch J.A."/>
            <person name="De Vries R.P."/>
            <person name="Sukno S.A."/>
            <person name="Thon M.R."/>
        </authorList>
    </citation>
    <scope>NUCLEOTIDE SEQUENCE</scope>
    <source>
        <strain evidence="2">CBS 112980</strain>
    </source>
</reference>
<comment type="caution">
    <text evidence="2">The sequence shown here is derived from an EMBL/GenBank/DDBJ whole genome shotgun (WGS) entry which is preliminary data.</text>
</comment>
<dbReference type="RefSeq" id="XP_060366714.1">
    <property type="nucleotide sequence ID" value="XM_060501971.1"/>
</dbReference>
<dbReference type="EMBL" id="JAHMHS010000031">
    <property type="protein sequence ID" value="KAK1726659.1"/>
    <property type="molecule type" value="Genomic_DNA"/>
</dbReference>
<feature type="compositionally biased region" description="Basic and acidic residues" evidence="1">
    <location>
        <begin position="29"/>
        <end position="45"/>
    </location>
</feature>
<dbReference type="AlphaFoldDB" id="A0AAD8XG41"/>
<evidence type="ECO:0000256" key="1">
    <source>
        <dbReference type="SAM" id="MobiDB-lite"/>
    </source>
</evidence>